<keyword evidence="2" id="KW-0547">Nucleotide-binding</keyword>
<keyword evidence="9" id="KW-1185">Reference proteome</keyword>
<dbReference type="InterPro" id="IPR027417">
    <property type="entry name" value="P-loop_NTPase"/>
</dbReference>
<accession>A0A0N0U6R9</accession>
<reference evidence="8 9" key="1">
    <citation type="submission" date="2015-07" db="EMBL/GenBank/DDBJ databases">
        <title>The genome of Melipona quadrifasciata.</title>
        <authorList>
            <person name="Pan H."/>
            <person name="Kapheim K."/>
        </authorList>
    </citation>
    <scope>NUCLEOTIDE SEQUENCE [LARGE SCALE GENOMIC DNA]</scope>
    <source>
        <strain evidence="8">0111107301</strain>
        <tissue evidence="8">Whole body</tissue>
    </source>
</reference>
<dbReference type="Gene3D" id="1.10.1420.10">
    <property type="match status" value="1"/>
</dbReference>
<dbReference type="InterPro" id="IPR007696">
    <property type="entry name" value="DNA_mismatch_repair_MutS_core"/>
</dbReference>
<keyword evidence="3" id="KW-0067">ATP-binding</keyword>
<evidence type="ECO:0000256" key="4">
    <source>
        <dbReference type="ARBA" id="ARBA00023125"/>
    </source>
</evidence>
<dbReference type="Pfam" id="PF05192">
    <property type="entry name" value="MutS_III"/>
    <property type="match status" value="1"/>
</dbReference>
<evidence type="ECO:0000256" key="3">
    <source>
        <dbReference type="ARBA" id="ARBA00022840"/>
    </source>
</evidence>
<proteinExistence type="inferred from homology"/>
<dbReference type="GO" id="GO:0005634">
    <property type="term" value="C:nucleus"/>
    <property type="evidence" value="ECO:0007669"/>
    <property type="project" value="TreeGrafter"/>
</dbReference>
<dbReference type="STRING" id="166423.A0A0N0U6R9"/>
<evidence type="ECO:0000256" key="5">
    <source>
        <dbReference type="SAM" id="MobiDB-lite"/>
    </source>
</evidence>
<dbReference type="GO" id="GO:0005524">
    <property type="term" value="F:ATP binding"/>
    <property type="evidence" value="ECO:0007669"/>
    <property type="project" value="UniProtKB-KW"/>
</dbReference>
<dbReference type="InterPro" id="IPR045076">
    <property type="entry name" value="MutS"/>
</dbReference>
<dbReference type="InterPro" id="IPR000432">
    <property type="entry name" value="DNA_mismatch_repair_MutS_C"/>
</dbReference>
<dbReference type="GO" id="GO:0006298">
    <property type="term" value="P:mismatch repair"/>
    <property type="evidence" value="ECO:0007669"/>
    <property type="project" value="InterPro"/>
</dbReference>
<evidence type="ECO:0000259" key="6">
    <source>
        <dbReference type="SMART" id="SM00533"/>
    </source>
</evidence>
<dbReference type="PANTHER" id="PTHR11361">
    <property type="entry name" value="DNA MISMATCH REPAIR PROTEIN MUTS FAMILY MEMBER"/>
    <property type="match status" value="1"/>
</dbReference>
<dbReference type="InterPro" id="IPR036187">
    <property type="entry name" value="DNA_mismatch_repair_MutS_sf"/>
</dbReference>
<comment type="similarity">
    <text evidence="1">Belongs to the DNA mismatch repair MutS family.</text>
</comment>
<dbReference type="SUPFAM" id="SSF52540">
    <property type="entry name" value="P-loop containing nucleoside triphosphate hydrolases"/>
    <property type="match status" value="1"/>
</dbReference>
<evidence type="ECO:0000259" key="7">
    <source>
        <dbReference type="SMART" id="SM00534"/>
    </source>
</evidence>
<dbReference type="Gene3D" id="3.40.50.300">
    <property type="entry name" value="P-loop containing nucleotide triphosphate hydrolases"/>
    <property type="match status" value="2"/>
</dbReference>
<name>A0A0N0U6R9_9HYME</name>
<sequence length="928" mass="104771">MGNNGSSTRDQQAASVCSSVQDGASRGWSQSFPREITRHRSQPTAARKVLPEPPNQRLRATDNGNIIHNGGTISGRRAPTFASSRDLAKVKQIVSHPPLCKTFYNSNNLIYSPSISRFASMTPKTFYFGMNEDSIAESRNHQDQDPGGKAIVESEAKLPNRDRGDDRASFIADAIDDTDDNVMFEERIERLSRPPPPFPLSLGPRSWHDKSGDSGISGDAGAGNEDSFEIILSMIWNNNRLGAAYYNVLTSELLIMEDTMDDVEHFDVTKALYKQCLPHYVLVNGSAPNVFMNAVKKMLMSEMNDGSNSCDSLRTVRNAVLKVTGKKDYNYERCCHRVKCLRLEFEPKDANNADRLTFLNSILNFKCRVMIHALGSLLLFIDKHWNNIALDPSGKPSFVSLNYLNLQDLVMVDEDTYKALNIVQARDHPSLFKFGKMVTTMKGVSLFSLLNRYCHSRPGVQFLWKTLHHPTRNIALLEQRLNAIEFFLNSNNESVIENLSSCLRHVYRLTNTVLACCSGPDAKPSNWYKLHKTISNVICIADICEEYVGNIKLFKQISESITTEMQYIKYFIEYIVDFNESRREKKLVVKANVDPLLDELNHVRRTLPELLTQMAEKDMREHLPSCVAGCNMLYLPNIGYVLAINKWNPTPPTEDVIFPNLEFKFSINQVHYYKSSSAKELDETIGDIVLKIAVRQNHIVQKLIRYMRKHTGTILQTIQLCAELDTLLVFYKVARDYNYIRPNITQSKIIDVIEGRHPLMECATTFVSNDIHSGNGGSLIKVLTGPNSCGKSVYLKQIGLIIFMAHIGCYVPAKTATIGTVSRILTQMSNTESIGLNASSFLQNLRGSNCPHVFLATHAYSVLTLLPQTSLIEIQTFEYTFDKDESLAFFYRLTNGSTTRSFAHYVARIAELDEDVVKRGLEVIIRVY</sequence>
<keyword evidence="4" id="KW-0238">DNA-binding</keyword>
<dbReference type="SUPFAM" id="SSF48334">
    <property type="entry name" value="DNA repair protein MutS, domain III"/>
    <property type="match status" value="1"/>
</dbReference>
<gene>
    <name evidence="8" type="ORF">WN51_08561</name>
</gene>
<dbReference type="GO" id="GO:0140664">
    <property type="term" value="F:ATP-dependent DNA damage sensor activity"/>
    <property type="evidence" value="ECO:0007669"/>
    <property type="project" value="InterPro"/>
</dbReference>
<feature type="domain" description="DNA mismatch repair protein MutS core" evidence="6">
    <location>
        <begin position="441"/>
        <end position="763"/>
    </location>
</feature>
<feature type="region of interest" description="Disordered" evidence="5">
    <location>
        <begin position="191"/>
        <end position="221"/>
    </location>
</feature>
<dbReference type="EMBL" id="KQ435719">
    <property type="protein sequence ID" value="KOX78802.1"/>
    <property type="molecule type" value="Genomic_DNA"/>
</dbReference>
<evidence type="ECO:0000256" key="1">
    <source>
        <dbReference type="ARBA" id="ARBA00006271"/>
    </source>
</evidence>
<dbReference type="SMART" id="SM00534">
    <property type="entry name" value="MUTSac"/>
    <property type="match status" value="1"/>
</dbReference>
<dbReference type="SMART" id="SM00533">
    <property type="entry name" value="MUTSd"/>
    <property type="match status" value="1"/>
</dbReference>
<evidence type="ECO:0000313" key="9">
    <source>
        <dbReference type="Proteomes" id="UP000053105"/>
    </source>
</evidence>
<dbReference type="Proteomes" id="UP000053105">
    <property type="component" value="Unassembled WGS sequence"/>
</dbReference>
<evidence type="ECO:0000256" key="2">
    <source>
        <dbReference type="ARBA" id="ARBA00022741"/>
    </source>
</evidence>
<protein>
    <submittedName>
        <fullName evidence="8">MutS protein like protein 5</fullName>
    </submittedName>
</protein>
<feature type="region of interest" description="Disordered" evidence="5">
    <location>
        <begin position="1"/>
        <end position="78"/>
    </location>
</feature>
<organism evidence="8 9">
    <name type="scientific">Melipona quadrifasciata</name>
    <dbReference type="NCBI Taxonomy" id="166423"/>
    <lineage>
        <taxon>Eukaryota</taxon>
        <taxon>Metazoa</taxon>
        <taxon>Ecdysozoa</taxon>
        <taxon>Arthropoda</taxon>
        <taxon>Hexapoda</taxon>
        <taxon>Insecta</taxon>
        <taxon>Pterygota</taxon>
        <taxon>Neoptera</taxon>
        <taxon>Endopterygota</taxon>
        <taxon>Hymenoptera</taxon>
        <taxon>Apocrita</taxon>
        <taxon>Aculeata</taxon>
        <taxon>Apoidea</taxon>
        <taxon>Anthophila</taxon>
        <taxon>Apidae</taxon>
        <taxon>Melipona</taxon>
    </lineage>
</organism>
<feature type="compositionally biased region" description="Polar residues" evidence="5">
    <location>
        <begin position="1"/>
        <end position="32"/>
    </location>
</feature>
<dbReference type="GO" id="GO:0051026">
    <property type="term" value="P:chiasma assembly"/>
    <property type="evidence" value="ECO:0007669"/>
    <property type="project" value="TreeGrafter"/>
</dbReference>
<dbReference type="Pfam" id="PF00488">
    <property type="entry name" value="MutS_V"/>
    <property type="match status" value="1"/>
</dbReference>
<dbReference type="OrthoDB" id="29596at2759"/>
<dbReference type="PANTHER" id="PTHR11361:SF20">
    <property type="entry name" value="MUTS PROTEIN HOMOLOG 5"/>
    <property type="match status" value="1"/>
</dbReference>
<dbReference type="GO" id="GO:0030983">
    <property type="term" value="F:mismatched DNA binding"/>
    <property type="evidence" value="ECO:0007669"/>
    <property type="project" value="InterPro"/>
</dbReference>
<evidence type="ECO:0000313" key="8">
    <source>
        <dbReference type="EMBL" id="KOX78802.1"/>
    </source>
</evidence>
<dbReference type="AlphaFoldDB" id="A0A0N0U6R9"/>
<feature type="domain" description="DNA mismatch repair proteins mutS family" evidence="7">
    <location>
        <begin position="778"/>
        <end position="925"/>
    </location>
</feature>